<gene>
    <name evidence="2" type="ORF">RNJ44_03855</name>
</gene>
<proteinExistence type="inferred from homology"/>
<dbReference type="PIRSF" id="PIRSF016468">
    <property type="entry name" value="PHF5"/>
    <property type="match status" value="1"/>
</dbReference>
<sequence>MSKHQSDLVMCLNPVGINLGQLCDKCDGRCPVCDSYVRPRSRVHICDPCAFGKQSSQCIICGAPNSRIQAYYCWECSKLGKDRVGCPRVINVGTNKIDRYFGSKKDS</sequence>
<name>A0ABR4NY40_9SACH</name>
<evidence type="ECO:0000313" key="2">
    <source>
        <dbReference type="EMBL" id="KAL3233815.1"/>
    </source>
</evidence>
<comment type="caution">
    <text evidence="2">The sequence shown here is derived from an EMBL/GenBank/DDBJ whole genome shotgun (WGS) entry which is preliminary data.</text>
</comment>
<dbReference type="InterPro" id="IPR005345">
    <property type="entry name" value="PHF5"/>
</dbReference>
<dbReference type="PANTHER" id="PTHR13120">
    <property type="entry name" value="PHD FINGER-LIKE DOMAIN-CONTAINING PROTEIN 5A"/>
    <property type="match status" value="1"/>
</dbReference>
<protein>
    <submittedName>
        <fullName evidence="2">Uncharacterized protein</fullName>
    </submittedName>
</protein>
<keyword evidence="3" id="KW-1185">Reference proteome</keyword>
<organism evidence="2 3">
    <name type="scientific">Nakaseomyces bracarensis</name>
    <dbReference type="NCBI Taxonomy" id="273131"/>
    <lineage>
        <taxon>Eukaryota</taxon>
        <taxon>Fungi</taxon>
        <taxon>Dikarya</taxon>
        <taxon>Ascomycota</taxon>
        <taxon>Saccharomycotina</taxon>
        <taxon>Saccharomycetes</taxon>
        <taxon>Saccharomycetales</taxon>
        <taxon>Saccharomycetaceae</taxon>
        <taxon>Nakaseomyces</taxon>
    </lineage>
</organism>
<comment type="similarity">
    <text evidence="1">Belongs to the PHF5 family.</text>
</comment>
<reference evidence="2 3" key="1">
    <citation type="submission" date="2024-05" db="EMBL/GenBank/DDBJ databases">
        <title>Long read based assembly of the Candida bracarensis genome reveals expanded adhesin content.</title>
        <authorList>
            <person name="Marcet-Houben M."/>
            <person name="Ksiezopolska E."/>
            <person name="Gabaldon T."/>
        </authorList>
    </citation>
    <scope>NUCLEOTIDE SEQUENCE [LARGE SCALE GENOMIC DNA]</scope>
    <source>
        <strain evidence="2 3">CBM6</strain>
    </source>
</reference>
<dbReference type="Proteomes" id="UP001623330">
    <property type="component" value="Unassembled WGS sequence"/>
</dbReference>
<accession>A0ABR4NY40</accession>
<evidence type="ECO:0000256" key="1">
    <source>
        <dbReference type="ARBA" id="ARBA00008626"/>
    </source>
</evidence>
<dbReference type="Pfam" id="PF03660">
    <property type="entry name" value="PHF5"/>
    <property type="match status" value="1"/>
</dbReference>
<dbReference type="EMBL" id="JBEVYD010000004">
    <property type="protein sequence ID" value="KAL3233815.1"/>
    <property type="molecule type" value="Genomic_DNA"/>
</dbReference>
<evidence type="ECO:0000313" key="3">
    <source>
        <dbReference type="Proteomes" id="UP001623330"/>
    </source>
</evidence>